<dbReference type="InterPro" id="IPR036188">
    <property type="entry name" value="FAD/NAD-bd_sf"/>
</dbReference>
<dbReference type="EMBL" id="CP001857">
    <property type="protein sequence ID" value="ADB57458.1"/>
    <property type="molecule type" value="Genomic_DNA"/>
</dbReference>
<dbReference type="STRING" id="572546.Arcpr_0389"/>
<proteinExistence type="predicted"/>
<dbReference type="RefSeq" id="WP_012939794.1">
    <property type="nucleotide sequence ID" value="NC_013741.1"/>
</dbReference>
<evidence type="ECO:0000313" key="2">
    <source>
        <dbReference type="Proteomes" id="UP000001901"/>
    </source>
</evidence>
<dbReference type="PANTHER" id="PTHR42685">
    <property type="entry name" value="GERANYLGERANYL DIPHOSPHATE REDUCTASE"/>
    <property type="match status" value="1"/>
</dbReference>
<protein>
    <submittedName>
        <fullName evidence="1">Dehydrogenase (Flavoprotein)-like protein</fullName>
    </submittedName>
</protein>
<reference evidence="1 2" key="1">
    <citation type="journal article" date="2010" name="Stand. Genomic Sci.">
        <title>Complete genome sequence of Archaeoglobus profundus type strain (AV18).</title>
        <authorList>
            <person name="von Jan M."/>
            <person name="Lapidus A."/>
            <person name="Del Rio T.G."/>
            <person name="Copeland A."/>
            <person name="Tice H."/>
            <person name="Cheng J.F."/>
            <person name="Lucas S."/>
            <person name="Chen F."/>
            <person name="Nolan M."/>
            <person name="Goodwin L."/>
            <person name="Han C."/>
            <person name="Pitluck S."/>
            <person name="Liolios K."/>
            <person name="Ivanova N."/>
            <person name="Mavromatis K."/>
            <person name="Ovchinnikova G."/>
            <person name="Chertkov O."/>
            <person name="Pati A."/>
            <person name="Chen A."/>
            <person name="Palaniappan K."/>
            <person name="Land M."/>
            <person name="Hauser L."/>
            <person name="Chang Y.J."/>
            <person name="Jeffries C.D."/>
            <person name="Saunders E."/>
            <person name="Brettin T."/>
            <person name="Detter J.C."/>
            <person name="Chain P."/>
            <person name="Eichinger K."/>
            <person name="Huber H."/>
            <person name="Spring S."/>
            <person name="Rohde M."/>
            <person name="Goker M."/>
            <person name="Wirth R."/>
            <person name="Woyke T."/>
            <person name="Bristow J."/>
            <person name="Eisen J.A."/>
            <person name="Markowitz V."/>
            <person name="Hugenholtz P."/>
            <person name="Kyrpides N.C."/>
            <person name="Klenk H.P."/>
        </authorList>
    </citation>
    <scope>NUCLEOTIDE SEQUENCE [LARGE SCALE GENOMIC DNA]</scope>
    <source>
        <strain evidence="2">DSM 5631 / JCM 9629 / NBRC 100127 / Av18</strain>
    </source>
</reference>
<dbReference type="InterPro" id="IPR050407">
    <property type="entry name" value="Geranylgeranyl_reductase"/>
</dbReference>
<gene>
    <name evidence="1" type="ordered locus">Arcpr_0389</name>
</gene>
<dbReference type="GeneID" id="8739045"/>
<evidence type="ECO:0000313" key="1">
    <source>
        <dbReference type="EMBL" id="ADB57458.1"/>
    </source>
</evidence>
<dbReference type="PANTHER" id="PTHR42685:SF21">
    <property type="entry name" value="DEHYDROGENASE (FLAVOPROTEIN)-LIKE PROTEIN"/>
    <property type="match status" value="1"/>
</dbReference>
<dbReference type="KEGG" id="apo:Arcpr_0389"/>
<dbReference type="OrthoDB" id="6062at2157"/>
<dbReference type="AlphaFoldDB" id="D2RGN3"/>
<organism evidence="1 2">
    <name type="scientific">Archaeoglobus profundus (strain DSM 5631 / JCM 9629 / NBRC 100127 / Av18)</name>
    <dbReference type="NCBI Taxonomy" id="572546"/>
    <lineage>
        <taxon>Archaea</taxon>
        <taxon>Methanobacteriati</taxon>
        <taxon>Methanobacteriota</taxon>
        <taxon>Archaeoglobi</taxon>
        <taxon>Archaeoglobales</taxon>
        <taxon>Archaeoglobaceae</taxon>
        <taxon>Archaeoglobus</taxon>
    </lineage>
</organism>
<accession>D2RGN3</accession>
<sequence>MKVQIYGAGISGSYLYHLLDQDGFEVSIYDVRSKPDCRCAWGFSYSETKELYKKIGINVDEFLLSKPKYVIVNNRLWLKNKEIVILDKKRLMEELWSFELKDEGGDVVVDATGHSRAILPKIENDAIYTTVQNVEKHDLDENIYIYMVKTGYAWAFPLGDGRWHIGAGDMSRERALELVKKLREVYEIEEVEGECNCIGKIRLLPPSKCKPIVWNNVYGVGEAIGCVSGAGEGNAPSLKCAKIFYDCLVENKLEEYEKRVLEEFWWIEVEHEFVSAVQTGKKLKALRLLPKIIPIESRRSVEQSFETIKSLLGLLKQ</sequence>
<keyword evidence="2" id="KW-1185">Reference proteome</keyword>
<dbReference type="SUPFAM" id="SSF51905">
    <property type="entry name" value="FAD/NAD(P)-binding domain"/>
    <property type="match status" value="1"/>
</dbReference>
<name>D2RGN3_ARCPA</name>
<dbReference type="PaxDb" id="572546-Arcpr_0389"/>
<dbReference type="Gene3D" id="3.50.50.60">
    <property type="entry name" value="FAD/NAD(P)-binding domain"/>
    <property type="match status" value="1"/>
</dbReference>
<dbReference type="Proteomes" id="UP000001901">
    <property type="component" value="Chromosome"/>
</dbReference>
<dbReference type="eggNOG" id="arCOG00570">
    <property type="taxonomic scope" value="Archaea"/>
</dbReference>
<dbReference type="HOGENOM" id="CLU_074748_0_0_2"/>